<evidence type="ECO:0000313" key="5">
    <source>
        <dbReference type="EMBL" id="WOG87241.1"/>
    </source>
</evidence>
<dbReference type="InterPro" id="IPR044549">
    <property type="entry name" value="bHLH_AtIBH1-like"/>
</dbReference>
<dbReference type="KEGG" id="dcr:108207405"/>
<keyword evidence="3" id="KW-0804">Transcription</keyword>
<dbReference type="PANTHER" id="PTHR33124:SF39">
    <property type="entry name" value="TRANSCRIPTION FACTOR UPBEAT1"/>
    <property type="match status" value="1"/>
</dbReference>
<evidence type="ECO:0000256" key="4">
    <source>
        <dbReference type="ARBA" id="ARBA00023242"/>
    </source>
</evidence>
<dbReference type="AlphaFoldDB" id="A0A161Y6A9"/>
<evidence type="ECO:0000256" key="3">
    <source>
        <dbReference type="ARBA" id="ARBA00023163"/>
    </source>
</evidence>
<sequence>MGGSAQPILPSLNNLYTRKKSTRKQGVSYASWIRRRHIKISKRSRRTPMKRIRRFSGLEGSRRPGNGVESKVKTLKKLVPGCNDAIGLDGVFRETADYILGLEMRVRVMQVMVKVLSTGVDDENKKY</sequence>
<dbReference type="Proteomes" id="UP000077755">
    <property type="component" value="Chromosome 2"/>
</dbReference>
<organism evidence="5 6">
    <name type="scientific">Daucus carota subsp. sativus</name>
    <name type="common">Carrot</name>
    <dbReference type="NCBI Taxonomy" id="79200"/>
    <lineage>
        <taxon>Eukaryota</taxon>
        <taxon>Viridiplantae</taxon>
        <taxon>Streptophyta</taxon>
        <taxon>Embryophyta</taxon>
        <taxon>Tracheophyta</taxon>
        <taxon>Spermatophyta</taxon>
        <taxon>Magnoliopsida</taxon>
        <taxon>eudicotyledons</taxon>
        <taxon>Gunneridae</taxon>
        <taxon>Pentapetalae</taxon>
        <taxon>asterids</taxon>
        <taxon>campanulids</taxon>
        <taxon>Apiales</taxon>
        <taxon>Apiaceae</taxon>
        <taxon>Apioideae</taxon>
        <taxon>Scandiceae</taxon>
        <taxon>Daucinae</taxon>
        <taxon>Daucus</taxon>
        <taxon>Daucus sect. Daucus</taxon>
    </lineage>
</organism>
<dbReference type="OMA" id="HTPNKGK"/>
<dbReference type="CDD" id="cd11444">
    <property type="entry name" value="bHLH_AtIBH1_like"/>
    <property type="match status" value="1"/>
</dbReference>
<keyword evidence="4" id="KW-0539">Nucleus</keyword>
<dbReference type="Gramene" id="KZN04907">
    <property type="protein sequence ID" value="KZN04907"/>
    <property type="gene ID" value="DCAR_005744"/>
</dbReference>
<comment type="subcellular location">
    <subcellularLocation>
        <location evidence="1">Nucleus</location>
    </subcellularLocation>
</comment>
<dbReference type="InterPro" id="IPR044660">
    <property type="entry name" value="IBH1-like"/>
</dbReference>
<gene>
    <name evidence="5" type="ORF">DCAR_0206464</name>
</gene>
<accession>A0A161Y6A9</accession>
<dbReference type="EMBL" id="CP093344">
    <property type="protein sequence ID" value="WOG87241.1"/>
    <property type="molecule type" value="Genomic_DNA"/>
</dbReference>
<proteinExistence type="predicted"/>
<keyword evidence="2" id="KW-0805">Transcription regulation</keyword>
<evidence type="ECO:0000256" key="2">
    <source>
        <dbReference type="ARBA" id="ARBA00023015"/>
    </source>
</evidence>
<evidence type="ECO:0000313" key="6">
    <source>
        <dbReference type="Proteomes" id="UP000077755"/>
    </source>
</evidence>
<dbReference type="PANTHER" id="PTHR33124">
    <property type="entry name" value="TRANSCRIPTION FACTOR IBH1-LIKE 1"/>
    <property type="match status" value="1"/>
</dbReference>
<reference evidence="5" key="1">
    <citation type="journal article" date="2016" name="Nat. Genet.">
        <title>A high-quality carrot genome assembly provides new insights into carotenoid accumulation and asterid genome evolution.</title>
        <authorList>
            <person name="Iorizzo M."/>
            <person name="Ellison S."/>
            <person name="Senalik D."/>
            <person name="Zeng P."/>
            <person name="Satapoomin P."/>
            <person name="Huang J."/>
            <person name="Bowman M."/>
            <person name="Iovene M."/>
            <person name="Sanseverino W."/>
            <person name="Cavagnaro P."/>
            <person name="Yildiz M."/>
            <person name="Macko-Podgorni A."/>
            <person name="Moranska E."/>
            <person name="Grzebelus E."/>
            <person name="Grzebelus D."/>
            <person name="Ashrafi H."/>
            <person name="Zheng Z."/>
            <person name="Cheng S."/>
            <person name="Spooner D."/>
            <person name="Van Deynze A."/>
            <person name="Simon P."/>
        </authorList>
    </citation>
    <scope>NUCLEOTIDE SEQUENCE</scope>
    <source>
        <tissue evidence="5">Leaf</tissue>
    </source>
</reference>
<dbReference type="GO" id="GO:0006355">
    <property type="term" value="P:regulation of DNA-templated transcription"/>
    <property type="evidence" value="ECO:0007669"/>
    <property type="project" value="InterPro"/>
</dbReference>
<name>A0A161Y6A9_DAUCS</name>
<dbReference type="OrthoDB" id="1935502at2759"/>
<dbReference type="GO" id="GO:0005634">
    <property type="term" value="C:nucleus"/>
    <property type="evidence" value="ECO:0007669"/>
    <property type="project" value="UniProtKB-SubCell"/>
</dbReference>
<evidence type="ECO:0000256" key="1">
    <source>
        <dbReference type="ARBA" id="ARBA00004123"/>
    </source>
</evidence>
<protein>
    <submittedName>
        <fullName evidence="5">Uncharacterized protein</fullName>
    </submittedName>
</protein>
<reference evidence="5" key="2">
    <citation type="submission" date="2022-03" db="EMBL/GenBank/DDBJ databases">
        <title>Draft title - Genomic analysis of global carrot germplasm unveils the trajectory of domestication and the origin of high carotenoid orange carrot.</title>
        <authorList>
            <person name="Iorizzo M."/>
            <person name="Ellison S."/>
            <person name="Senalik D."/>
            <person name="Macko-Podgorni A."/>
            <person name="Grzebelus D."/>
            <person name="Bostan H."/>
            <person name="Rolling W."/>
            <person name="Curaba J."/>
            <person name="Simon P."/>
        </authorList>
    </citation>
    <scope>NUCLEOTIDE SEQUENCE</scope>
    <source>
        <tissue evidence="5">Leaf</tissue>
    </source>
</reference>
<keyword evidence="6" id="KW-1185">Reference proteome</keyword>